<reference evidence="1" key="2">
    <citation type="journal article" date="2015" name="Fish Shellfish Immunol.">
        <title>Early steps in the European eel (Anguilla anguilla)-Vibrio vulnificus interaction in the gills: Role of the RtxA13 toxin.</title>
        <authorList>
            <person name="Callol A."/>
            <person name="Pajuelo D."/>
            <person name="Ebbesson L."/>
            <person name="Teles M."/>
            <person name="MacKenzie S."/>
            <person name="Amaro C."/>
        </authorList>
    </citation>
    <scope>NUCLEOTIDE SEQUENCE</scope>
</reference>
<sequence length="51" mass="5944">MCSLGSKHLTHSKPALLTQGHLFSFPKNGQQVLSWDYTIYWQYISGWTTER</sequence>
<organism evidence="1">
    <name type="scientific">Anguilla anguilla</name>
    <name type="common">European freshwater eel</name>
    <name type="synonym">Muraena anguilla</name>
    <dbReference type="NCBI Taxonomy" id="7936"/>
    <lineage>
        <taxon>Eukaryota</taxon>
        <taxon>Metazoa</taxon>
        <taxon>Chordata</taxon>
        <taxon>Craniata</taxon>
        <taxon>Vertebrata</taxon>
        <taxon>Euteleostomi</taxon>
        <taxon>Actinopterygii</taxon>
        <taxon>Neopterygii</taxon>
        <taxon>Teleostei</taxon>
        <taxon>Anguilliformes</taxon>
        <taxon>Anguillidae</taxon>
        <taxon>Anguilla</taxon>
    </lineage>
</organism>
<name>A0A0E9USR8_ANGAN</name>
<proteinExistence type="predicted"/>
<protein>
    <submittedName>
        <fullName evidence="1">Uncharacterized protein</fullName>
    </submittedName>
</protein>
<dbReference type="AlphaFoldDB" id="A0A0E9USR8"/>
<dbReference type="EMBL" id="GBXM01040347">
    <property type="protein sequence ID" value="JAH68230.1"/>
    <property type="molecule type" value="Transcribed_RNA"/>
</dbReference>
<reference evidence="1" key="1">
    <citation type="submission" date="2014-11" db="EMBL/GenBank/DDBJ databases">
        <authorList>
            <person name="Amaro Gonzalez C."/>
        </authorList>
    </citation>
    <scope>NUCLEOTIDE SEQUENCE</scope>
</reference>
<accession>A0A0E9USR8</accession>
<evidence type="ECO:0000313" key="1">
    <source>
        <dbReference type="EMBL" id="JAH68230.1"/>
    </source>
</evidence>